<keyword evidence="3" id="KW-1185">Reference proteome</keyword>
<dbReference type="STRING" id="1447872.A0A1J9QJ76"/>
<dbReference type="Pfam" id="PF20174">
    <property type="entry name" value="DUF6540"/>
    <property type="match status" value="1"/>
</dbReference>
<evidence type="ECO:0000313" key="3">
    <source>
        <dbReference type="Proteomes" id="UP000182235"/>
    </source>
</evidence>
<evidence type="ECO:0000313" key="2">
    <source>
        <dbReference type="EMBL" id="OJD15261.1"/>
    </source>
</evidence>
<comment type="caution">
    <text evidence="2">The sequence shown here is derived from an EMBL/GenBank/DDBJ whole genome shotgun (WGS) entry which is preliminary data.</text>
</comment>
<dbReference type="EMBL" id="LGRN01000167">
    <property type="protein sequence ID" value="OJD15261.1"/>
    <property type="molecule type" value="Genomic_DNA"/>
</dbReference>
<organism evidence="2 3">
    <name type="scientific">Emergomyces pasteurianus Ep9510</name>
    <dbReference type="NCBI Taxonomy" id="1447872"/>
    <lineage>
        <taxon>Eukaryota</taxon>
        <taxon>Fungi</taxon>
        <taxon>Dikarya</taxon>
        <taxon>Ascomycota</taxon>
        <taxon>Pezizomycotina</taxon>
        <taxon>Eurotiomycetes</taxon>
        <taxon>Eurotiomycetidae</taxon>
        <taxon>Onygenales</taxon>
        <taxon>Ajellomycetaceae</taxon>
        <taxon>Emergomyces</taxon>
    </lineage>
</organism>
<dbReference type="AlphaFoldDB" id="A0A1J9QJ76"/>
<dbReference type="InterPro" id="IPR046670">
    <property type="entry name" value="DUF6540"/>
</dbReference>
<gene>
    <name evidence="2" type="ORF">AJ78_04483</name>
</gene>
<feature type="region of interest" description="Disordered" evidence="1">
    <location>
        <begin position="84"/>
        <end position="112"/>
    </location>
</feature>
<reference evidence="2 3" key="1">
    <citation type="submission" date="2015-07" db="EMBL/GenBank/DDBJ databases">
        <title>Emmonsia species relationships and genome sequence.</title>
        <authorList>
            <consortium name="The Broad Institute Genomics Platform"/>
            <person name="Cuomo C.A."/>
            <person name="Munoz J.F."/>
            <person name="Imamovic A."/>
            <person name="Priest M.E."/>
            <person name="Young S."/>
            <person name="Clay O.K."/>
            <person name="McEwen J.G."/>
        </authorList>
    </citation>
    <scope>NUCLEOTIDE SEQUENCE [LARGE SCALE GENOMIC DNA]</scope>
    <source>
        <strain evidence="2 3">UAMH 9510</strain>
    </source>
</reference>
<name>A0A1J9QJ76_9EURO</name>
<proteinExistence type="predicted"/>
<accession>A0A1J9QJ76</accession>
<protein>
    <submittedName>
        <fullName evidence="2">Uncharacterized protein</fullName>
    </submittedName>
</protein>
<dbReference type="OrthoDB" id="4232264at2759"/>
<evidence type="ECO:0000256" key="1">
    <source>
        <dbReference type="SAM" id="MobiDB-lite"/>
    </source>
</evidence>
<dbReference type="VEuPathDB" id="FungiDB:AJ78_04483"/>
<sequence length="129" mass="14432">MSTETITYNVYRVSFSQARGPDHEGIALVPAQNSDQGAGRFYHVKGDVGMGMTYEKLPGYRFSASKSYKNSILQFQLPKTQLDRFESIAQKHPPPHDPRTLTEANPNPPVRNCSNWVHDVLAEARPATT</sequence>
<dbReference type="Proteomes" id="UP000182235">
    <property type="component" value="Unassembled WGS sequence"/>
</dbReference>